<organism evidence="2 3">
    <name type="scientific">Tistrella mobilis (strain KA081020-065)</name>
    <dbReference type="NCBI Taxonomy" id="1110502"/>
    <lineage>
        <taxon>Bacteria</taxon>
        <taxon>Pseudomonadati</taxon>
        <taxon>Pseudomonadota</taxon>
        <taxon>Alphaproteobacteria</taxon>
        <taxon>Geminicoccales</taxon>
        <taxon>Geminicoccaceae</taxon>
        <taxon>Tistrella</taxon>
    </lineage>
</organism>
<dbReference type="AlphaFoldDB" id="I3TWE8"/>
<dbReference type="InterPro" id="IPR027417">
    <property type="entry name" value="P-loop_NTPase"/>
</dbReference>
<dbReference type="EMBL" id="CP003239">
    <property type="protein sequence ID" value="AFK57086.1"/>
    <property type="molecule type" value="Genomic_DNA"/>
</dbReference>
<proteinExistence type="predicted"/>
<evidence type="ECO:0000313" key="3">
    <source>
        <dbReference type="Proteomes" id="UP000005258"/>
    </source>
</evidence>
<name>I3TWE8_TISMK</name>
<dbReference type="Gene3D" id="3.40.50.300">
    <property type="entry name" value="P-loop containing nucleotide triphosphate hydrolases"/>
    <property type="match status" value="1"/>
</dbReference>
<geneLocation type="plasmid" evidence="2 3">
    <name>pTM3</name>
</geneLocation>
<dbReference type="Proteomes" id="UP000005258">
    <property type="component" value="Plasmid pTM3"/>
</dbReference>
<keyword evidence="3" id="KW-1185">Reference proteome</keyword>
<dbReference type="SUPFAM" id="SSF53795">
    <property type="entry name" value="PEP carboxykinase-like"/>
    <property type="match status" value="1"/>
</dbReference>
<dbReference type="HOGENOM" id="CLU_986737_0_0_5"/>
<accession>I3TWE8</accession>
<dbReference type="KEGG" id="tmo:TMO_c0476"/>
<keyword evidence="2" id="KW-0418">Kinase</keyword>
<dbReference type="Pfam" id="PF07475">
    <property type="entry name" value="Hpr_kinase_C"/>
    <property type="match status" value="1"/>
</dbReference>
<reference evidence="2 3" key="1">
    <citation type="journal article" date="2012" name="J. Am. Chem. Soc.">
        <title>Bacterial biosynthesis and maturation of the didemnin anti-cancer agents.</title>
        <authorList>
            <person name="Xu Y."/>
            <person name="Kersten R.D."/>
            <person name="Nam S.J."/>
            <person name="Lu L."/>
            <person name="Al-Suwailem A.M."/>
            <person name="Zheng H."/>
            <person name="Fenical W."/>
            <person name="Dorrestein P.C."/>
            <person name="Moore B.S."/>
            <person name="Qian P.Y."/>
        </authorList>
    </citation>
    <scope>NUCLEOTIDE SEQUENCE [LARGE SCALE GENOMIC DNA]</scope>
    <source>
        <strain evidence="2 3">KA081020-065</strain>
    </source>
</reference>
<evidence type="ECO:0000259" key="1">
    <source>
        <dbReference type="Pfam" id="PF07475"/>
    </source>
</evidence>
<feature type="domain" description="HPr kinase/phosphorylase C-terminal" evidence="1">
    <location>
        <begin position="95"/>
        <end position="140"/>
    </location>
</feature>
<sequence length="282" mass="29166">MASAAAAVPEITVTEGPLPPLPDAPPLDAGPLIRIEADRSIRLTGPIGGACHLDAAATRAVLDTTGAADPAAARLLLAEDMLPGLACHIHGLLPVSGTAVVIGGRAVLLAGASGSGKSLLAAELLARGHHLLADGIVVLSGLPGPALILPGPAGLTLHADAGARYAGRINAPPPRIRRAGVPRLRHLPTAQHTTSLPVLAIFHLWQTIGGRDLEVLPARGLKGFQTMEGNVRQLHEGRILRGARPIFAEVAALLGRAPLTLLRHRRDWQAPARLADHIEAMP</sequence>
<dbReference type="InterPro" id="IPR011104">
    <property type="entry name" value="Hpr_kin/Pase_C"/>
</dbReference>
<keyword evidence="2" id="KW-0808">Transferase</keyword>
<dbReference type="RefSeq" id="WP_014748075.1">
    <property type="nucleotide sequence ID" value="NC_017958.1"/>
</dbReference>
<gene>
    <name evidence="2" type="ordered locus">TMO_c0476</name>
</gene>
<protein>
    <submittedName>
        <fullName evidence="2">HPr kinase</fullName>
    </submittedName>
</protein>
<evidence type="ECO:0000313" key="2">
    <source>
        <dbReference type="EMBL" id="AFK57086.1"/>
    </source>
</evidence>
<dbReference type="GO" id="GO:0016301">
    <property type="term" value="F:kinase activity"/>
    <property type="evidence" value="ECO:0007669"/>
    <property type="project" value="UniProtKB-KW"/>
</dbReference>
<keyword evidence="2" id="KW-0614">Plasmid</keyword>